<evidence type="ECO:0000313" key="2">
    <source>
        <dbReference type="Proteomes" id="UP000005442"/>
    </source>
</evidence>
<accession>G8RTL5</accession>
<reference evidence="1 2" key="1">
    <citation type="submission" date="2011-12" db="EMBL/GenBank/DDBJ databases">
        <title>Complete sequence of Mycobacterium rhodesiae NBB3.</title>
        <authorList>
            <consortium name="US DOE Joint Genome Institute"/>
            <person name="Lucas S."/>
            <person name="Han J."/>
            <person name="Lapidus A."/>
            <person name="Cheng J.-F."/>
            <person name="Goodwin L."/>
            <person name="Pitluck S."/>
            <person name="Peters L."/>
            <person name="Mikhailova N."/>
            <person name="Gu W."/>
            <person name="Detter J.C."/>
            <person name="Han C."/>
            <person name="Tapia R."/>
            <person name="Land M."/>
            <person name="Hauser L."/>
            <person name="Kyrpides N."/>
            <person name="Ivanova N."/>
            <person name="Pagani I."/>
            <person name="Mattes T."/>
            <person name="Holmes A."/>
            <person name="Rutledge P."/>
            <person name="Paulsen I."/>
            <person name="Coleman N."/>
            <person name="Woyke T."/>
        </authorList>
    </citation>
    <scope>NUCLEOTIDE SEQUENCE [LARGE SCALE GENOMIC DNA]</scope>
    <source>
        <strain evidence="1 2">NBB3</strain>
    </source>
</reference>
<sequence length="445" mass="48747">MVFAHYFPPYPISLDNVDPAVDYYSTNYLDPDGQNGQYSEFGGMLRDRPLPRAPRSAANWRELDLMQEVAQASAAGIDGFSVDILTPAASDIWVADVPAMLLRAAGLANPNFKIMLMPDMHGELKNLTPAQLAGEMAALAASPSAFRLEDGRLVVSPFYAENWSPDLWRMFLHEMKSTHGLDVALVPVFLEAREDLIDAYHDISFGMSAWGGRNPAFNPVTGFPLAAIERVRSFNQLWMQPVSMQDYRPVQKIYDEAENTTNLRNTWQIAINGDADWVQLITWNDFGEGTAFAPSVQHGTALLELNALYVAIYKTGIAPPAAYDRVFVTHRTQSVGVSTFPRQRALAALRDGSVPARDTVEALTILTGPAQVTVQVGDQTTVCDAEIGVSVCEAAIGALDNPEVEVNVRVSRGDQSVLELTSPHRILSAPSVQDLTYTMSESRVG</sequence>
<dbReference type="CDD" id="cd11577">
    <property type="entry name" value="GH71"/>
    <property type="match status" value="1"/>
</dbReference>
<dbReference type="KEGG" id="mrh:MycrhN_4908"/>
<dbReference type="Proteomes" id="UP000005442">
    <property type="component" value="Chromosome"/>
</dbReference>
<name>G8RTL5_MYCRN</name>
<dbReference type="OrthoDB" id="976137at2"/>
<dbReference type="Gene3D" id="3.20.20.80">
    <property type="entry name" value="Glycosidases"/>
    <property type="match status" value="1"/>
</dbReference>
<keyword evidence="2" id="KW-1185">Reference proteome</keyword>
<dbReference type="PATRIC" id="fig|710685.3.peg.4915"/>
<gene>
    <name evidence="1" type="ordered locus">MycrhN_4908</name>
</gene>
<evidence type="ECO:0000313" key="1">
    <source>
        <dbReference type="EMBL" id="AEV75389.1"/>
    </source>
</evidence>
<dbReference type="AlphaFoldDB" id="G8RTL5"/>
<organism evidence="1 2">
    <name type="scientific">Mycolicibacterium rhodesiae (strain NBB3)</name>
    <name type="common">Mycobacterium rhodesiae</name>
    <dbReference type="NCBI Taxonomy" id="710685"/>
    <lineage>
        <taxon>Bacteria</taxon>
        <taxon>Bacillati</taxon>
        <taxon>Actinomycetota</taxon>
        <taxon>Actinomycetes</taxon>
        <taxon>Mycobacteriales</taxon>
        <taxon>Mycobacteriaceae</taxon>
        <taxon>Mycolicibacterium</taxon>
    </lineage>
</organism>
<keyword evidence="1" id="KW-0378">Hydrolase</keyword>
<dbReference type="HOGENOM" id="CLU_019141_4_2_11"/>
<dbReference type="Pfam" id="PF03659">
    <property type="entry name" value="Glyco_hydro_71"/>
    <property type="match status" value="1"/>
</dbReference>
<dbReference type="STRING" id="710685.MycrhN_4908"/>
<dbReference type="EMBL" id="CP003169">
    <property type="protein sequence ID" value="AEV75389.1"/>
    <property type="molecule type" value="Genomic_DNA"/>
</dbReference>
<dbReference type="InterPro" id="IPR005197">
    <property type="entry name" value="Glyco_hydro_71"/>
</dbReference>
<protein>
    <submittedName>
        <fullName evidence="1">Glycosyl hydrolase family 71</fullName>
    </submittedName>
</protein>
<proteinExistence type="predicted"/>
<dbReference type="eggNOG" id="COG1572">
    <property type="taxonomic scope" value="Bacteria"/>
</dbReference>
<dbReference type="RefSeq" id="WP_014213132.1">
    <property type="nucleotide sequence ID" value="NC_016604.1"/>
</dbReference>
<dbReference type="GO" id="GO:0051118">
    <property type="term" value="F:glucan endo-1,3-alpha-glucosidase activity"/>
    <property type="evidence" value="ECO:0007669"/>
    <property type="project" value="InterPro"/>
</dbReference>